<dbReference type="OrthoDB" id="9807051at2"/>
<dbReference type="AlphaFoldDB" id="A0A1I4TZH3"/>
<dbReference type="EMBL" id="FOTK01000061">
    <property type="protein sequence ID" value="SFM82208.1"/>
    <property type="molecule type" value="Genomic_DNA"/>
</dbReference>
<reference evidence="2" key="1">
    <citation type="submission" date="2016-10" db="EMBL/GenBank/DDBJ databases">
        <authorList>
            <person name="Varghese N."/>
            <person name="Submissions S."/>
        </authorList>
    </citation>
    <scope>NUCLEOTIDE SEQUENCE [LARGE SCALE GENOMIC DNA]</scope>
    <source>
        <strain evidence="2">BL36</strain>
    </source>
</reference>
<dbReference type="STRING" id="582667.SAMN05192568_10615"/>
<name>A0A1I4TZH3_9HYPH</name>
<organism evidence="1 2">
    <name type="scientific">Methylobacterium pseudosasicola</name>
    <dbReference type="NCBI Taxonomy" id="582667"/>
    <lineage>
        <taxon>Bacteria</taxon>
        <taxon>Pseudomonadati</taxon>
        <taxon>Pseudomonadota</taxon>
        <taxon>Alphaproteobacteria</taxon>
        <taxon>Hyphomicrobiales</taxon>
        <taxon>Methylobacteriaceae</taxon>
        <taxon>Methylobacterium</taxon>
    </lineage>
</organism>
<protein>
    <submittedName>
        <fullName evidence="1">Uncharacterized protein</fullName>
    </submittedName>
</protein>
<keyword evidence="2" id="KW-1185">Reference proteome</keyword>
<evidence type="ECO:0000313" key="1">
    <source>
        <dbReference type="EMBL" id="SFM82208.1"/>
    </source>
</evidence>
<dbReference type="RefSeq" id="WP_092046504.1">
    <property type="nucleotide sequence ID" value="NZ_FOTK01000061.1"/>
</dbReference>
<evidence type="ECO:0000313" key="2">
    <source>
        <dbReference type="Proteomes" id="UP000199048"/>
    </source>
</evidence>
<gene>
    <name evidence="1" type="ORF">SAMN05192568_10615</name>
</gene>
<dbReference type="Proteomes" id="UP000199048">
    <property type="component" value="Unassembled WGS sequence"/>
</dbReference>
<proteinExistence type="predicted"/>
<accession>A0A1I4TZH3</accession>
<sequence length="80" mass="8849">MSESKEIEVRFYLVGGQTVSVPMELEDGTVLTQEALHGFIKDWKKIGQFSYATTAFAIAIPDMENVAMIEARPIPFADPA</sequence>